<comment type="caution">
    <text evidence="1">The sequence shown here is derived from an EMBL/GenBank/DDBJ whole genome shotgun (WGS) entry which is preliminary data.</text>
</comment>
<gene>
    <name evidence="1" type="ORF">FXV83_41820</name>
</gene>
<keyword evidence="2" id="KW-1185">Reference proteome</keyword>
<accession>A0A5S4Y8M1</accession>
<protein>
    <submittedName>
        <fullName evidence="1">Uncharacterized protein</fullName>
    </submittedName>
</protein>
<reference evidence="1 2" key="1">
    <citation type="submission" date="2019-08" db="EMBL/GenBank/DDBJ databases">
        <title>Bradyrhizobium hipponensis sp. nov., a rhizobium isolated from a Lupinus angustifolius root nodule in Tunisia.</title>
        <authorList>
            <person name="Off K."/>
            <person name="Rejili M."/>
            <person name="Mars M."/>
            <person name="Brachmann A."/>
            <person name="Marin M."/>
        </authorList>
    </citation>
    <scope>NUCLEOTIDE SEQUENCE [LARGE SCALE GENOMIC DNA]</scope>
    <source>
        <strain evidence="2">aSej3</strain>
    </source>
</reference>
<sequence length="114" mass="12453">MPALTRRPDPNASQEAWPIYYGDVCAGGIAVRTGTPDSSDPWYWRCGFYPGSNPGECTTGTATTFEQAPRGPFADPCNRQPHLLTTLPDTRTGKTVRIFRCPQGGEITSAEERC</sequence>
<dbReference type="EMBL" id="VSTH01000280">
    <property type="protein sequence ID" value="TYO60801.1"/>
    <property type="molecule type" value="Genomic_DNA"/>
</dbReference>
<organism evidence="1 2">
    <name type="scientific">Bradyrhizobium hipponense</name>
    <dbReference type="NCBI Taxonomy" id="2605638"/>
    <lineage>
        <taxon>Bacteria</taxon>
        <taxon>Pseudomonadati</taxon>
        <taxon>Pseudomonadota</taxon>
        <taxon>Alphaproteobacteria</taxon>
        <taxon>Hyphomicrobiales</taxon>
        <taxon>Nitrobacteraceae</taxon>
        <taxon>Bradyrhizobium</taxon>
    </lineage>
</organism>
<dbReference type="Proteomes" id="UP000324797">
    <property type="component" value="Unassembled WGS sequence"/>
</dbReference>
<proteinExistence type="predicted"/>
<evidence type="ECO:0000313" key="1">
    <source>
        <dbReference type="EMBL" id="TYO60801.1"/>
    </source>
</evidence>
<name>A0A5S4Y8M1_9BRAD</name>
<dbReference type="RefSeq" id="WP_148745824.1">
    <property type="nucleotide sequence ID" value="NZ_VSTH01000280.1"/>
</dbReference>
<evidence type="ECO:0000313" key="2">
    <source>
        <dbReference type="Proteomes" id="UP000324797"/>
    </source>
</evidence>
<dbReference type="AlphaFoldDB" id="A0A5S4Y8M1"/>